<proteinExistence type="inferred from homology"/>
<comment type="similarity">
    <text evidence="1">Belongs to the RutC family.</text>
</comment>
<dbReference type="eggNOG" id="COG0251">
    <property type="taxonomic scope" value="Bacteria"/>
</dbReference>
<evidence type="ECO:0000313" key="3">
    <source>
        <dbReference type="Proteomes" id="UP000016567"/>
    </source>
</evidence>
<dbReference type="EMBL" id="BATL01000048">
    <property type="protein sequence ID" value="GAD76612.1"/>
    <property type="molecule type" value="Genomic_DNA"/>
</dbReference>
<name>U3ATP5_9VIBR</name>
<dbReference type="PANTHER" id="PTHR11803">
    <property type="entry name" value="2-IMINOBUTANOATE/2-IMINOPROPANOATE DEAMINASE RIDA"/>
    <property type="match status" value="1"/>
</dbReference>
<dbReference type="Proteomes" id="UP000016567">
    <property type="component" value="Unassembled WGS sequence"/>
</dbReference>
<gene>
    <name evidence="2" type="ORF">VAZ01S_048_00190</name>
</gene>
<dbReference type="STRING" id="1219077.VAZ01S_048_00190"/>
<dbReference type="AlphaFoldDB" id="U3ATP5"/>
<reference evidence="2 3" key="1">
    <citation type="submission" date="2013-09" db="EMBL/GenBank/DDBJ databases">
        <title>Whole genome shotgun sequence of Vibrio azureus NBRC 104587.</title>
        <authorList>
            <person name="Isaki S."/>
            <person name="Hosoyama A."/>
            <person name="Numata M."/>
            <person name="Hashimoto M."/>
            <person name="Hosoyama Y."/>
            <person name="Tsuchikane K."/>
            <person name="Noguchi M."/>
            <person name="Hirakata S."/>
            <person name="Ichikawa N."/>
            <person name="Ohji S."/>
            <person name="Yamazoe A."/>
            <person name="Fujita N."/>
        </authorList>
    </citation>
    <scope>NUCLEOTIDE SEQUENCE [LARGE SCALE GENOMIC DNA]</scope>
    <source>
        <strain evidence="2 3">NBRC 104587</strain>
    </source>
</reference>
<dbReference type="GO" id="GO:0005829">
    <property type="term" value="C:cytosol"/>
    <property type="evidence" value="ECO:0007669"/>
    <property type="project" value="TreeGrafter"/>
</dbReference>
<evidence type="ECO:0000256" key="1">
    <source>
        <dbReference type="ARBA" id="ARBA00010552"/>
    </source>
</evidence>
<keyword evidence="3" id="KW-1185">Reference proteome</keyword>
<organism evidence="2 3">
    <name type="scientific">Vibrio azureus NBRC 104587</name>
    <dbReference type="NCBI Taxonomy" id="1219077"/>
    <lineage>
        <taxon>Bacteria</taxon>
        <taxon>Pseudomonadati</taxon>
        <taxon>Pseudomonadota</taxon>
        <taxon>Gammaproteobacteria</taxon>
        <taxon>Vibrionales</taxon>
        <taxon>Vibrionaceae</taxon>
        <taxon>Vibrio</taxon>
    </lineage>
</organism>
<dbReference type="InterPro" id="IPR035959">
    <property type="entry name" value="RutC-like_sf"/>
</dbReference>
<comment type="caution">
    <text evidence="2">The sequence shown here is derived from an EMBL/GenBank/DDBJ whole genome shotgun (WGS) entry which is preliminary data.</text>
</comment>
<dbReference type="RefSeq" id="WP_021710359.1">
    <property type="nucleotide sequence ID" value="NZ_BAOB01000310.1"/>
</dbReference>
<dbReference type="OrthoDB" id="6196780at2"/>
<evidence type="ECO:0000313" key="2">
    <source>
        <dbReference type="EMBL" id="GAD76612.1"/>
    </source>
</evidence>
<accession>U3ATP5</accession>
<dbReference type="CDD" id="cd00448">
    <property type="entry name" value="YjgF_YER057c_UK114_family"/>
    <property type="match status" value="1"/>
</dbReference>
<dbReference type="Gene3D" id="3.30.1330.40">
    <property type="entry name" value="RutC-like"/>
    <property type="match status" value="1"/>
</dbReference>
<dbReference type="Pfam" id="PF01042">
    <property type="entry name" value="Ribonuc_L-PSP"/>
    <property type="match status" value="1"/>
</dbReference>
<dbReference type="PANTHER" id="PTHR11803:SF58">
    <property type="entry name" value="PROTEIN HMF1-RELATED"/>
    <property type="match status" value="1"/>
</dbReference>
<sequence>MPNAKIKKHHYSELGDAVGPYVHAVEHQNVLYTSGFTAFGSSAQKQGIDEQLRVIYKQIETVALDHRETLASLIKVTIYITNTADIPTAREALIEIYNGHYPASSLVQVAGLFHPDLLVEVDATIAL</sequence>
<protein>
    <submittedName>
        <fullName evidence="2">Uncharacterized protein</fullName>
    </submittedName>
</protein>
<dbReference type="GO" id="GO:0019239">
    <property type="term" value="F:deaminase activity"/>
    <property type="evidence" value="ECO:0007669"/>
    <property type="project" value="TreeGrafter"/>
</dbReference>
<dbReference type="SUPFAM" id="SSF55298">
    <property type="entry name" value="YjgF-like"/>
    <property type="match status" value="1"/>
</dbReference>
<dbReference type="InterPro" id="IPR006175">
    <property type="entry name" value="YjgF/YER057c/UK114"/>
</dbReference>